<organism evidence="2 3">
    <name type="scientific">Rotaria sordida</name>
    <dbReference type="NCBI Taxonomy" id="392033"/>
    <lineage>
        <taxon>Eukaryota</taxon>
        <taxon>Metazoa</taxon>
        <taxon>Spiralia</taxon>
        <taxon>Gnathifera</taxon>
        <taxon>Rotifera</taxon>
        <taxon>Eurotatoria</taxon>
        <taxon>Bdelloidea</taxon>
        <taxon>Philodinida</taxon>
        <taxon>Philodinidae</taxon>
        <taxon>Rotaria</taxon>
    </lineage>
</organism>
<accession>A0A814S2A8</accession>
<evidence type="ECO:0000256" key="1">
    <source>
        <dbReference type="SAM" id="MobiDB-lite"/>
    </source>
</evidence>
<reference evidence="2" key="1">
    <citation type="submission" date="2021-02" db="EMBL/GenBank/DDBJ databases">
        <authorList>
            <person name="Nowell W R."/>
        </authorList>
    </citation>
    <scope>NUCLEOTIDE SEQUENCE</scope>
</reference>
<evidence type="ECO:0000313" key="2">
    <source>
        <dbReference type="EMBL" id="CAF1141691.1"/>
    </source>
</evidence>
<protein>
    <recommendedName>
        <fullName evidence="4">EF-hand domain-containing protein</fullName>
    </recommendedName>
</protein>
<dbReference type="EMBL" id="CAJNOT010001080">
    <property type="protein sequence ID" value="CAF1141691.1"/>
    <property type="molecule type" value="Genomic_DNA"/>
</dbReference>
<feature type="region of interest" description="Disordered" evidence="1">
    <location>
        <begin position="176"/>
        <end position="225"/>
    </location>
</feature>
<name>A0A814S2A8_9BILA</name>
<dbReference type="Proteomes" id="UP000663864">
    <property type="component" value="Unassembled WGS sequence"/>
</dbReference>
<feature type="compositionally biased region" description="Pro residues" evidence="1">
    <location>
        <begin position="186"/>
        <end position="195"/>
    </location>
</feature>
<evidence type="ECO:0008006" key="4">
    <source>
        <dbReference type="Google" id="ProtNLM"/>
    </source>
</evidence>
<proteinExistence type="predicted"/>
<sequence>MSTADAVFSQADVNQDQVLDPSEFENLTAAGSLSYDTLGLGVDDYSYGGLGYDFGGYGYGYGGDHFYSGYGLGGASYDLGSLYNSSYGYLGGNSSYLGGNSSYLGGTVELIDPYLAGGNYLSTSQIIGGSHYAANAQGLYLDPNPRILRRPATGGGVTYAQNIKVRFLQPPPVPPPGPLIVKEVRPPQPPPPPPVRVRQQAPPLPPPPPLVLREHPPVRPAPVPSKTVIRRLPGLPVPPRSVIVERFPPLPPRPRDIIIERWLRYGPRARRRTIVQRAPLPKPYPIPRNIIIQHDRAPANIVRRVQFLGVTQTDPLLYIQRYGGTLLDAFSLVQRARAAGVVENISPSGFAGSSQIVSSIGNLGYDVYGGYGGYDIYGGYGGYDIYGGYGGYDTFGLGLGGIVYPSSYDTTGADFSTFGADLGGADLGGGDLIGTGLGGASSFESSSFNGANDSILGEAAIRDETIIRTTVSDEGVSEATTVRVGTPVRTVADSIADTNRDGIVSPREADAARI</sequence>
<evidence type="ECO:0000313" key="3">
    <source>
        <dbReference type="Proteomes" id="UP000663864"/>
    </source>
</evidence>
<gene>
    <name evidence="2" type="ORF">ZHD862_LOCUS19676</name>
</gene>
<dbReference type="InterPro" id="IPR018247">
    <property type="entry name" value="EF_Hand_1_Ca_BS"/>
</dbReference>
<comment type="caution">
    <text evidence="2">The sequence shown here is derived from an EMBL/GenBank/DDBJ whole genome shotgun (WGS) entry which is preliminary data.</text>
</comment>
<dbReference type="PROSITE" id="PS00018">
    <property type="entry name" value="EF_HAND_1"/>
    <property type="match status" value="1"/>
</dbReference>
<dbReference type="AlphaFoldDB" id="A0A814S2A8"/>